<dbReference type="RefSeq" id="XP_067920100.1">
    <property type="nucleotide sequence ID" value="XM_068067924.1"/>
</dbReference>
<reference evidence="1 2" key="1">
    <citation type="journal article" date="2017" name="Int. J. Parasitol.">
        <title>The genome of the protozoan parasite Cystoisospora suis and a reverse vaccinology approach to identify vaccine candidates.</title>
        <authorList>
            <person name="Palmieri N."/>
            <person name="Shrestha A."/>
            <person name="Ruttkowski B."/>
            <person name="Beck T."/>
            <person name="Vogl C."/>
            <person name="Tomley F."/>
            <person name="Blake D.P."/>
            <person name="Joachim A."/>
        </authorList>
    </citation>
    <scope>NUCLEOTIDE SEQUENCE [LARGE SCALE GENOMIC DNA]</scope>
    <source>
        <strain evidence="1 2">Wien I</strain>
    </source>
</reference>
<accession>A0A2C6KPS5</accession>
<keyword evidence="2" id="KW-1185">Reference proteome</keyword>
<name>A0A2C6KPS5_9APIC</name>
<dbReference type="AlphaFoldDB" id="A0A2C6KPS5"/>
<evidence type="ECO:0000313" key="2">
    <source>
        <dbReference type="Proteomes" id="UP000221165"/>
    </source>
</evidence>
<dbReference type="VEuPathDB" id="ToxoDB:CSUI_007780"/>
<feature type="non-terminal residue" evidence="1">
    <location>
        <position position="1"/>
    </location>
</feature>
<dbReference type="GeneID" id="94431135"/>
<organism evidence="1 2">
    <name type="scientific">Cystoisospora suis</name>
    <dbReference type="NCBI Taxonomy" id="483139"/>
    <lineage>
        <taxon>Eukaryota</taxon>
        <taxon>Sar</taxon>
        <taxon>Alveolata</taxon>
        <taxon>Apicomplexa</taxon>
        <taxon>Conoidasida</taxon>
        <taxon>Coccidia</taxon>
        <taxon>Eucoccidiorida</taxon>
        <taxon>Eimeriorina</taxon>
        <taxon>Sarcocystidae</taxon>
        <taxon>Cystoisospora</taxon>
    </lineage>
</organism>
<comment type="caution">
    <text evidence="1">The sequence shown here is derived from an EMBL/GenBank/DDBJ whole genome shotgun (WGS) entry which is preliminary data.</text>
</comment>
<evidence type="ECO:0000313" key="1">
    <source>
        <dbReference type="EMBL" id="PHJ18393.1"/>
    </source>
</evidence>
<gene>
    <name evidence="1" type="ORF">CSUI_007780</name>
</gene>
<dbReference type="EMBL" id="MIGC01004182">
    <property type="protein sequence ID" value="PHJ18393.1"/>
    <property type="molecule type" value="Genomic_DNA"/>
</dbReference>
<proteinExistence type="predicted"/>
<dbReference type="Proteomes" id="UP000221165">
    <property type="component" value="Unassembled WGS sequence"/>
</dbReference>
<sequence length="48" mass="5660">TFSYFSVDQNLLHELRESPHIVLLLYLPLYTLLYPSRPSEYLGYHSSS</sequence>
<protein>
    <submittedName>
        <fullName evidence="1">Uncharacterized protein</fullName>
    </submittedName>
</protein>